<reference evidence="4 5" key="1">
    <citation type="journal article" date="2015" name="Sci. Rep.">
        <title>The genome of Leishmania panamensis: insights into genomics of the L. (Viannia) subgenus.</title>
        <authorList>
            <person name="Llanes A."/>
            <person name="Restrepo C.M."/>
            <person name="Vecchio G.D."/>
            <person name="Anguizola F.J."/>
            <person name="Lleonart R."/>
        </authorList>
    </citation>
    <scope>NUCLEOTIDE SEQUENCE [LARGE SCALE GENOMIC DNA]</scope>
    <source>
        <strain evidence="4 5">MHOM/PA/94/PSC-1</strain>
    </source>
</reference>
<protein>
    <recommendedName>
        <fullName evidence="6">EF-hand domain-containing protein</fullName>
    </recommendedName>
</protein>
<dbReference type="InterPro" id="IPR051581">
    <property type="entry name" value="Ca-bind"/>
</dbReference>
<dbReference type="EMBL" id="CP009384">
    <property type="protein sequence ID" value="AIN96848.1"/>
    <property type="molecule type" value="Genomic_DNA"/>
</dbReference>
<dbReference type="Proteomes" id="UP000063063">
    <property type="component" value="Chromosome 15"/>
</dbReference>
<dbReference type="KEGG" id="lpan:LPMP_151260"/>
<dbReference type="VEuPathDB" id="TriTrypDB:LPAL13_150018100"/>
<dbReference type="OrthoDB" id="444540at2759"/>
<organism evidence="4 5">
    <name type="scientific">Leishmania panamensis</name>
    <dbReference type="NCBI Taxonomy" id="5679"/>
    <lineage>
        <taxon>Eukaryota</taxon>
        <taxon>Discoba</taxon>
        <taxon>Euglenozoa</taxon>
        <taxon>Kinetoplastea</taxon>
        <taxon>Metakinetoplastina</taxon>
        <taxon>Trypanosomatida</taxon>
        <taxon>Trypanosomatidae</taxon>
        <taxon>Leishmaniinae</taxon>
        <taxon>Leishmania</taxon>
        <taxon>Leishmania guyanensis species complex</taxon>
    </lineage>
</organism>
<keyword evidence="2" id="KW-0677">Repeat</keyword>
<evidence type="ECO:0000313" key="5">
    <source>
        <dbReference type="Proteomes" id="UP000063063"/>
    </source>
</evidence>
<dbReference type="GO" id="GO:0046872">
    <property type="term" value="F:metal ion binding"/>
    <property type="evidence" value="ECO:0007669"/>
    <property type="project" value="UniProtKB-KW"/>
</dbReference>
<keyword evidence="5" id="KW-1185">Reference proteome</keyword>
<dbReference type="VEuPathDB" id="TriTrypDB:LPMP_151260"/>
<keyword evidence="1" id="KW-0479">Metal-binding</keyword>
<dbReference type="PANTHER" id="PTHR34524:SF8">
    <property type="entry name" value="EF-HAND DOMAIN-CONTAINING PROTEIN"/>
    <property type="match status" value="1"/>
</dbReference>
<evidence type="ECO:0000256" key="1">
    <source>
        <dbReference type="ARBA" id="ARBA00022723"/>
    </source>
</evidence>
<dbReference type="GeneID" id="22573546"/>
<accession>A0A088RLP0</accession>
<evidence type="ECO:0000313" key="4">
    <source>
        <dbReference type="EMBL" id="AIN96848.1"/>
    </source>
</evidence>
<dbReference type="Gene3D" id="1.10.238.10">
    <property type="entry name" value="EF-hand"/>
    <property type="match status" value="1"/>
</dbReference>
<keyword evidence="3" id="KW-0106">Calcium</keyword>
<dbReference type="eggNOG" id="ENOG502S2UD">
    <property type="taxonomic scope" value="Eukaryota"/>
</dbReference>
<proteinExistence type="predicted"/>
<evidence type="ECO:0000256" key="2">
    <source>
        <dbReference type="ARBA" id="ARBA00022737"/>
    </source>
</evidence>
<dbReference type="RefSeq" id="XP_010697501.1">
    <property type="nucleotide sequence ID" value="XM_010699199.1"/>
</dbReference>
<evidence type="ECO:0000256" key="3">
    <source>
        <dbReference type="ARBA" id="ARBA00022837"/>
    </source>
</evidence>
<dbReference type="AlphaFoldDB" id="A0A088RLP0"/>
<dbReference type="PANTHER" id="PTHR34524">
    <property type="entry name" value="CALCYPHOSIN"/>
    <property type="match status" value="1"/>
</dbReference>
<evidence type="ECO:0008006" key="6">
    <source>
        <dbReference type="Google" id="ProtNLM"/>
    </source>
</evidence>
<gene>
    <name evidence="4" type="ORF">LPMP_151260</name>
</gene>
<sequence length="437" mass="47121">MVSLAYLGAFRSLPSVSLSLLLHRWMYSRMPMRAATYTVPRKSTAVSAPHPSPLFETGDRREETNQMASLNNNNIREDAVLKWRVKDVLLSHGGTGGLVNALVDFSSRAAVSVRQQSQIAATGASATCADVGLSYEQFLLFLQDHSVCLTPFEAAYLCRAFDDHRTGLVSAATFTRHLTGLSERRLRAVNKAWRSLEKRKGAGGGVSRERLLSTYAAVAAERAHPAASAVGGPADGTAHNAAAAVPLSSPLGSALESTFGGADGTRGHLKEAYMASMMSRSGGFMAKPNIAAGGADDVSGEVEDRISYAEFLAFYAGVSPQFATDEAFVTHVLQSWAADDATRPTLNETAREWGPDGDPLMLDGPRYVKDALNLELGMSSKSYNYSHMQREHPYVESLPPLNRPEIMATTVQRTHISFSKAAQALADPLVTRRGQLK</sequence>
<name>A0A088RLP0_LEIPA</name>